<proteinExistence type="predicted"/>
<feature type="transmembrane region" description="Helical" evidence="1">
    <location>
        <begin position="168"/>
        <end position="188"/>
    </location>
</feature>
<keyword evidence="1" id="KW-0472">Membrane</keyword>
<keyword evidence="3" id="KW-1185">Reference proteome</keyword>
<gene>
    <name evidence="2" type="ORF">BDFB_013217</name>
</gene>
<evidence type="ECO:0000313" key="2">
    <source>
        <dbReference type="EMBL" id="RZC34568.1"/>
    </source>
</evidence>
<feature type="transmembrane region" description="Helical" evidence="1">
    <location>
        <begin position="64"/>
        <end position="87"/>
    </location>
</feature>
<dbReference type="EMBL" id="QDEB01078903">
    <property type="protein sequence ID" value="RZC34568.1"/>
    <property type="molecule type" value="Genomic_DNA"/>
</dbReference>
<reference evidence="2 3" key="1">
    <citation type="submission" date="2017-03" db="EMBL/GenBank/DDBJ databases">
        <title>Genome of the blue death feigning beetle - Asbolus verrucosus.</title>
        <authorList>
            <person name="Rider S.D."/>
        </authorList>
    </citation>
    <scope>NUCLEOTIDE SEQUENCE [LARGE SCALE GENOMIC DNA]</scope>
    <source>
        <strain evidence="2">Butters</strain>
        <tissue evidence="2">Head and leg muscle</tissue>
    </source>
</reference>
<organism evidence="2 3">
    <name type="scientific">Asbolus verrucosus</name>
    <name type="common">Desert ironclad beetle</name>
    <dbReference type="NCBI Taxonomy" id="1661398"/>
    <lineage>
        <taxon>Eukaryota</taxon>
        <taxon>Metazoa</taxon>
        <taxon>Ecdysozoa</taxon>
        <taxon>Arthropoda</taxon>
        <taxon>Hexapoda</taxon>
        <taxon>Insecta</taxon>
        <taxon>Pterygota</taxon>
        <taxon>Neoptera</taxon>
        <taxon>Endopterygota</taxon>
        <taxon>Coleoptera</taxon>
        <taxon>Polyphaga</taxon>
        <taxon>Cucujiformia</taxon>
        <taxon>Tenebrionidae</taxon>
        <taxon>Pimeliinae</taxon>
        <taxon>Asbolus</taxon>
    </lineage>
</organism>
<keyword evidence="1" id="KW-1133">Transmembrane helix</keyword>
<evidence type="ECO:0008006" key="4">
    <source>
        <dbReference type="Google" id="ProtNLM"/>
    </source>
</evidence>
<sequence>MFTIIYFVTDFINEFFVTAVVLTVVFNSSFQRQKDWLNLINIFQYLDKIFNNVGKEEKNICRNVYVQLLVHFSVYLSYTIFILYIWIYKIGVMKCKMYWLNEISYGYDNIVHFLIFNIAIVSKCRYENLNKLVNIDVVVGYRTKKESIHFIRKTGNNVFMKKLTISNVVFSLCTMTSIAIVILSCDYVRSESDRLIFLCYKLQEQFPYDSRERMELFNLANQITAKITAAKFFKVNKSAFLEYLEQLQRT</sequence>
<feature type="transmembrane region" description="Helical" evidence="1">
    <location>
        <begin position="6"/>
        <end position="26"/>
    </location>
</feature>
<comment type="caution">
    <text evidence="2">The sequence shown here is derived from an EMBL/GenBank/DDBJ whole genome shotgun (WGS) entry which is preliminary data.</text>
</comment>
<dbReference type="Proteomes" id="UP000292052">
    <property type="component" value="Unassembled WGS sequence"/>
</dbReference>
<name>A0A482VQ95_ASBVE</name>
<evidence type="ECO:0000313" key="3">
    <source>
        <dbReference type="Proteomes" id="UP000292052"/>
    </source>
</evidence>
<keyword evidence="1" id="KW-0812">Transmembrane</keyword>
<accession>A0A482VQ95</accession>
<dbReference type="OrthoDB" id="6774919at2759"/>
<evidence type="ECO:0000256" key="1">
    <source>
        <dbReference type="SAM" id="Phobius"/>
    </source>
</evidence>
<protein>
    <recommendedName>
        <fullName evidence="4">7tm 7 domain containing protein</fullName>
    </recommendedName>
</protein>
<dbReference type="AlphaFoldDB" id="A0A482VQ95"/>